<dbReference type="OrthoDB" id="3027208at2759"/>
<dbReference type="InterPro" id="IPR000210">
    <property type="entry name" value="BTB/POZ_dom"/>
</dbReference>
<comment type="caution">
    <text evidence="3">The sequence shown here is derived from an EMBL/GenBank/DDBJ whole genome shotgun (WGS) entry which is preliminary data.</text>
</comment>
<evidence type="ECO:0000256" key="1">
    <source>
        <dbReference type="SAM" id="MobiDB-lite"/>
    </source>
</evidence>
<protein>
    <recommendedName>
        <fullName evidence="2">BTB domain-containing protein</fullName>
    </recommendedName>
</protein>
<name>A0A4R0RLG8_9APHY</name>
<feature type="domain" description="BTB" evidence="2">
    <location>
        <begin position="407"/>
        <end position="474"/>
    </location>
</feature>
<dbReference type="Proteomes" id="UP000292702">
    <property type="component" value="Unassembled WGS sequence"/>
</dbReference>
<accession>A0A4R0RLG8</accession>
<sequence length="723" mass="82467">MAGNDSDTTARKRARTDEGPSGTTYTRGDLWYKDGNIILIAEDGVGFRVYRGILSQWSEIFRDMFTVPQPVDVEKWEGCAVVHLSDSSRSLARVLRILFADESSLVFHRRLPIETVAAMLQLGTKYQIHHLRQEAISRLVFYFPPRLEDFKNRHATDWVGSDSGNDDQFSPDGAISNITTCHVWTVIVLARALDLPALLPPAFYLAAQYDTLLVFEESSDEDGVDWTLSADDTRRVVVGQEQLRRRSTEFLVFLTDKPSPGCASRRGCMDVQHTILRTLVQEAYLDTAALLHARWIDEYPLCSACTDHFTSHYEQERMRTWSELAEYFVLKEVKWPATNSVEQTASRNTSSPLILPDTTVQSYSKTRLVMADHASSTNPRKRARVDVEKNGSPDVAYKRGDVWFDDGNIILVSMDGTGFRVYRGVLSKYSEVFRDMFIIPQPADAETWEGCSVVHLADTEKSLSRILPLLFNSDDILGLKRAFAFETVVAMLQLGSKYQIHHLRQDAVSRLTTYFPTRLGDFMNNTIKTSTEKTTEKPQDEEPVYHTDTITNMWVTDVFAVINLARAHDLPDLLPAAFYMAAQNQTTSIFSVHTDLDHTEWQLCPDDIERCIVAQDSLRGKSLKFILLLERPSPLCSDRQLCKKGLSDLRRRTLDYIIPYGGDTNVLQNSDWLSDMFCKNCDKHFVSHYNEERQKIWADLPKYFDLTVEKWPGPESDHEQNVS</sequence>
<evidence type="ECO:0000259" key="2">
    <source>
        <dbReference type="PROSITE" id="PS50097"/>
    </source>
</evidence>
<gene>
    <name evidence="3" type="ORF">EIP91_011941</name>
</gene>
<dbReference type="STRING" id="92696.A0A4R0RLG8"/>
<evidence type="ECO:0000313" key="3">
    <source>
        <dbReference type="EMBL" id="TCD67813.1"/>
    </source>
</evidence>
<dbReference type="SMART" id="SM00225">
    <property type="entry name" value="BTB"/>
    <property type="match status" value="2"/>
</dbReference>
<dbReference type="AlphaFoldDB" id="A0A4R0RLG8"/>
<feature type="domain" description="BTB" evidence="2">
    <location>
        <begin position="35"/>
        <end position="107"/>
    </location>
</feature>
<evidence type="ECO:0000313" key="4">
    <source>
        <dbReference type="Proteomes" id="UP000292702"/>
    </source>
</evidence>
<feature type="region of interest" description="Disordered" evidence="1">
    <location>
        <begin position="1"/>
        <end position="22"/>
    </location>
</feature>
<reference evidence="3 4" key="1">
    <citation type="submission" date="2018-11" db="EMBL/GenBank/DDBJ databases">
        <title>Genome assembly of Steccherinum ochraceum LE-BIN_3174, the white-rot fungus of the Steccherinaceae family (The Residual Polyporoid clade, Polyporales, Basidiomycota).</title>
        <authorList>
            <person name="Fedorova T.V."/>
            <person name="Glazunova O.A."/>
            <person name="Landesman E.O."/>
            <person name="Moiseenko K.V."/>
            <person name="Psurtseva N.V."/>
            <person name="Savinova O.S."/>
            <person name="Shakhova N.V."/>
            <person name="Tyazhelova T.V."/>
            <person name="Vasina D.V."/>
        </authorList>
    </citation>
    <scope>NUCLEOTIDE SEQUENCE [LARGE SCALE GENOMIC DNA]</scope>
    <source>
        <strain evidence="3 4">LE-BIN_3174</strain>
    </source>
</reference>
<proteinExistence type="predicted"/>
<dbReference type="Gene3D" id="3.30.710.10">
    <property type="entry name" value="Potassium Channel Kv1.1, Chain A"/>
    <property type="match status" value="2"/>
</dbReference>
<dbReference type="PROSITE" id="PS50097">
    <property type="entry name" value="BTB"/>
    <property type="match status" value="2"/>
</dbReference>
<dbReference type="Pfam" id="PF00651">
    <property type="entry name" value="BTB"/>
    <property type="match status" value="1"/>
</dbReference>
<dbReference type="InterPro" id="IPR011333">
    <property type="entry name" value="SKP1/BTB/POZ_sf"/>
</dbReference>
<organism evidence="3 4">
    <name type="scientific">Steccherinum ochraceum</name>
    <dbReference type="NCBI Taxonomy" id="92696"/>
    <lineage>
        <taxon>Eukaryota</taxon>
        <taxon>Fungi</taxon>
        <taxon>Dikarya</taxon>
        <taxon>Basidiomycota</taxon>
        <taxon>Agaricomycotina</taxon>
        <taxon>Agaricomycetes</taxon>
        <taxon>Polyporales</taxon>
        <taxon>Steccherinaceae</taxon>
        <taxon>Steccherinum</taxon>
    </lineage>
</organism>
<dbReference type="EMBL" id="RWJN01000085">
    <property type="protein sequence ID" value="TCD67813.1"/>
    <property type="molecule type" value="Genomic_DNA"/>
</dbReference>
<keyword evidence="4" id="KW-1185">Reference proteome</keyword>